<dbReference type="AlphaFoldDB" id="A0A8K0WIM8"/>
<sequence length="193" mass="22048">MRDFKRWPGSNDIIELCNEPQERNLLHSQNGLRRYEVTKTDRRIYLSFRLGDRTRDGVTMENAIKAEALLEGKRILDEGPEICHVHEMDGPNAISFRDHTIAVFICLLSSQPTEPPKVVFQGNLGSDMQNAGNENGSEKDVPWTIGDFIVIPEKSALFVKKGVIRFGLLRYYWTPVEEARDETAQQDLEKGDK</sequence>
<name>A0A8K0WIM8_9HYPO</name>
<organism evidence="1 2">
    <name type="scientific">Stachybotrys elegans</name>
    <dbReference type="NCBI Taxonomy" id="80388"/>
    <lineage>
        <taxon>Eukaryota</taxon>
        <taxon>Fungi</taxon>
        <taxon>Dikarya</taxon>
        <taxon>Ascomycota</taxon>
        <taxon>Pezizomycotina</taxon>
        <taxon>Sordariomycetes</taxon>
        <taxon>Hypocreomycetidae</taxon>
        <taxon>Hypocreales</taxon>
        <taxon>Stachybotryaceae</taxon>
        <taxon>Stachybotrys</taxon>
    </lineage>
</organism>
<keyword evidence="2" id="KW-1185">Reference proteome</keyword>
<comment type="caution">
    <text evidence="1">The sequence shown here is derived from an EMBL/GenBank/DDBJ whole genome shotgun (WGS) entry which is preliminary data.</text>
</comment>
<protein>
    <submittedName>
        <fullName evidence="1">Uncharacterized protein</fullName>
    </submittedName>
</protein>
<accession>A0A8K0WIM8</accession>
<evidence type="ECO:0000313" key="1">
    <source>
        <dbReference type="EMBL" id="KAH7303039.1"/>
    </source>
</evidence>
<dbReference type="EMBL" id="JAGPNK010000042">
    <property type="protein sequence ID" value="KAH7303039.1"/>
    <property type="molecule type" value="Genomic_DNA"/>
</dbReference>
<proteinExistence type="predicted"/>
<gene>
    <name evidence="1" type="ORF">B0I35DRAFT_447400</name>
</gene>
<evidence type="ECO:0000313" key="2">
    <source>
        <dbReference type="Proteomes" id="UP000813444"/>
    </source>
</evidence>
<dbReference type="Proteomes" id="UP000813444">
    <property type="component" value="Unassembled WGS sequence"/>
</dbReference>
<reference evidence="1" key="1">
    <citation type="journal article" date="2021" name="Nat. Commun.">
        <title>Genetic determinants of endophytism in the Arabidopsis root mycobiome.</title>
        <authorList>
            <person name="Mesny F."/>
            <person name="Miyauchi S."/>
            <person name="Thiergart T."/>
            <person name="Pickel B."/>
            <person name="Atanasova L."/>
            <person name="Karlsson M."/>
            <person name="Huettel B."/>
            <person name="Barry K.W."/>
            <person name="Haridas S."/>
            <person name="Chen C."/>
            <person name="Bauer D."/>
            <person name="Andreopoulos W."/>
            <person name="Pangilinan J."/>
            <person name="LaButti K."/>
            <person name="Riley R."/>
            <person name="Lipzen A."/>
            <person name="Clum A."/>
            <person name="Drula E."/>
            <person name="Henrissat B."/>
            <person name="Kohler A."/>
            <person name="Grigoriev I.V."/>
            <person name="Martin F.M."/>
            <person name="Hacquard S."/>
        </authorList>
    </citation>
    <scope>NUCLEOTIDE SEQUENCE</scope>
    <source>
        <strain evidence="1">MPI-CAGE-CH-0235</strain>
    </source>
</reference>